<gene>
    <name evidence="3" type="ORF">F9L07_18765</name>
</gene>
<sequence length="212" mass="22740">MLGCRTRTPSPSRCVALVTALLATVLGALIATPASASPAGAAPSASPAGQTERLAATKDCRRAEARCRYRTVKFTSGSRKFRAINREINLRPRKSHPLPRCQNYTARIFEDGSSRVVSCTANARVVAVRWGWGWFGDPGFWSATWKVTKCVASVTLAIVPMAKAFKFVKELGGIRTTAELLVKAGNWSDVRKAAPGLAAEILGISTVADNCF</sequence>
<comment type="caution">
    <text evidence="3">The sequence shown here is derived from an EMBL/GenBank/DDBJ whole genome shotgun (WGS) entry which is preliminary data.</text>
</comment>
<feature type="compositionally biased region" description="Low complexity" evidence="1">
    <location>
        <begin position="35"/>
        <end position="49"/>
    </location>
</feature>
<feature type="chain" id="PRO_5029853351" evidence="2">
    <location>
        <begin position="37"/>
        <end position="212"/>
    </location>
</feature>
<name>A0A7J5DUY1_NOCSI</name>
<dbReference type="EMBL" id="WBVM01000002">
    <property type="protein sequence ID" value="KAB2809101.1"/>
    <property type="molecule type" value="Genomic_DNA"/>
</dbReference>
<organism evidence="3 4">
    <name type="scientific">Nocardioides simplex</name>
    <name type="common">Arthrobacter simplex</name>
    <dbReference type="NCBI Taxonomy" id="2045"/>
    <lineage>
        <taxon>Bacteria</taxon>
        <taxon>Bacillati</taxon>
        <taxon>Actinomycetota</taxon>
        <taxon>Actinomycetes</taxon>
        <taxon>Propionibacteriales</taxon>
        <taxon>Nocardioidaceae</taxon>
        <taxon>Pimelobacter</taxon>
    </lineage>
</organism>
<accession>A0A7J5DUY1</accession>
<evidence type="ECO:0000256" key="2">
    <source>
        <dbReference type="SAM" id="SignalP"/>
    </source>
</evidence>
<dbReference type="Proteomes" id="UP000449906">
    <property type="component" value="Unassembled WGS sequence"/>
</dbReference>
<protein>
    <submittedName>
        <fullName evidence="3">Uncharacterized protein</fullName>
    </submittedName>
</protein>
<reference evidence="3 4" key="1">
    <citation type="submission" date="2019-09" db="EMBL/GenBank/DDBJ databases">
        <title>Pimelobacter sp. isolated from Paulinella.</title>
        <authorList>
            <person name="Jeong S.E."/>
        </authorList>
    </citation>
    <scope>NUCLEOTIDE SEQUENCE [LARGE SCALE GENOMIC DNA]</scope>
    <source>
        <strain evidence="3 4">Pch-N</strain>
    </source>
</reference>
<proteinExistence type="predicted"/>
<feature type="region of interest" description="Disordered" evidence="1">
    <location>
        <begin position="35"/>
        <end position="54"/>
    </location>
</feature>
<evidence type="ECO:0000256" key="1">
    <source>
        <dbReference type="SAM" id="MobiDB-lite"/>
    </source>
</evidence>
<dbReference type="RefSeq" id="WP_151581329.1">
    <property type="nucleotide sequence ID" value="NZ_WBVM01000002.1"/>
</dbReference>
<feature type="signal peptide" evidence="2">
    <location>
        <begin position="1"/>
        <end position="36"/>
    </location>
</feature>
<keyword evidence="2" id="KW-0732">Signal</keyword>
<evidence type="ECO:0000313" key="4">
    <source>
        <dbReference type="Proteomes" id="UP000449906"/>
    </source>
</evidence>
<evidence type="ECO:0000313" key="3">
    <source>
        <dbReference type="EMBL" id="KAB2809101.1"/>
    </source>
</evidence>
<dbReference type="AlphaFoldDB" id="A0A7J5DUY1"/>